<feature type="non-terminal residue" evidence="2">
    <location>
        <position position="1"/>
    </location>
</feature>
<comment type="caution">
    <text evidence="2">The sequence shown here is derived from an EMBL/GenBank/DDBJ whole genome shotgun (WGS) entry which is preliminary data.</text>
</comment>
<feature type="non-terminal residue" evidence="2">
    <location>
        <position position="54"/>
    </location>
</feature>
<keyword evidence="1" id="KW-0472">Membrane</keyword>
<reference evidence="2" key="2">
    <citation type="submission" date="2023-05" db="EMBL/GenBank/DDBJ databases">
        <authorList>
            <person name="Fouks B."/>
        </authorList>
    </citation>
    <scope>NUCLEOTIDE SEQUENCE</scope>
    <source>
        <strain evidence="2">Stay&amp;Tobe</strain>
        <tissue evidence="2">Testes</tissue>
    </source>
</reference>
<protein>
    <submittedName>
        <fullName evidence="2">Uncharacterized protein</fullName>
    </submittedName>
</protein>
<evidence type="ECO:0000313" key="3">
    <source>
        <dbReference type="Proteomes" id="UP001233999"/>
    </source>
</evidence>
<keyword evidence="1" id="KW-0812">Transmembrane</keyword>
<feature type="transmembrane region" description="Helical" evidence="1">
    <location>
        <begin position="12"/>
        <end position="35"/>
    </location>
</feature>
<proteinExistence type="predicted"/>
<evidence type="ECO:0000256" key="1">
    <source>
        <dbReference type="SAM" id="Phobius"/>
    </source>
</evidence>
<keyword evidence="1" id="KW-1133">Transmembrane helix</keyword>
<evidence type="ECO:0000313" key="2">
    <source>
        <dbReference type="EMBL" id="KAJ9587056.1"/>
    </source>
</evidence>
<gene>
    <name evidence="2" type="ORF">L9F63_019363</name>
</gene>
<accession>A0AAD7ZV79</accession>
<name>A0AAD7ZV79_DIPPU</name>
<organism evidence="2 3">
    <name type="scientific">Diploptera punctata</name>
    <name type="common">Pacific beetle cockroach</name>
    <dbReference type="NCBI Taxonomy" id="6984"/>
    <lineage>
        <taxon>Eukaryota</taxon>
        <taxon>Metazoa</taxon>
        <taxon>Ecdysozoa</taxon>
        <taxon>Arthropoda</taxon>
        <taxon>Hexapoda</taxon>
        <taxon>Insecta</taxon>
        <taxon>Pterygota</taxon>
        <taxon>Neoptera</taxon>
        <taxon>Polyneoptera</taxon>
        <taxon>Dictyoptera</taxon>
        <taxon>Blattodea</taxon>
        <taxon>Blaberoidea</taxon>
        <taxon>Blaberidae</taxon>
        <taxon>Diplopterinae</taxon>
        <taxon>Diploptera</taxon>
    </lineage>
</organism>
<sequence length="54" mass="6167">KAYLYSKYKVTVIIFSTCLEITFTIVLYIFTLLSLESLEHVIFSLSANTPVGYL</sequence>
<dbReference type="EMBL" id="JASPKZ010006811">
    <property type="protein sequence ID" value="KAJ9587056.1"/>
    <property type="molecule type" value="Genomic_DNA"/>
</dbReference>
<keyword evidence="3" id="KW-1185">Reference proteome</keyword>
<reference evidence="2" key="1">
    <citation type="journal article" date="2023" name="IScience">
        <title>Live-bearing cockroach genome reveals convergent evolutionary mechanisms linked to viviparity in insects and beyond.</title>
        <authorList>
            <person name="Fouks B."/>
            <person name="Harrison M.C."/>
            <person name="Mikhailova A.A."/>
            <person name="Marchal E."/>
            <person name="English S."/>
            <person name="Carruthers M."/>
            <person name="Jennings E.C."/>
            <person name="Chiamaka E.L."/>
            <person name="Frigard R.A."/>
            <person name="Pippel M."/>
            <person name="Attardo G.M."/>
            <person name="Benoit J.B."/>
            <person name="Bornberg-Bauer E."/>
            <person name="Tobe S.S."/>
        </authorList>
    </citation>
    <scope>NUCLEOTIDE SEQUENCE</scope>
    <source>
        <strain evidence="2">Stay&amp;Tobe</strain>
    </source>
</reference>
<dbReference type="AlphaFoldDB" id="A0AAD7ZV79"/>
<dbReference type="Proteomes" id="UP001233999">
    <property type="component" value="Unassembled WGS sequence"/>
</dbReference>